<evidence type="ECO:0000313" key="2">
    <source>
        <dbReference type="Proteomes" id="UP001139451"/>
    </source>
</evidence>
<protein>
    <submittedName>
        <fullName evidence="1">Uncharacterized protein</fullName>
    </submittedName>
</protein>
<comment type="caution">
    <text evidence="1">The sequence shown here is derived from an EMBL/GenBank/DDBJ whole genome shotgun (WGS) entry which is preliminary data.</text>
</comment>
<dbReference type="Proteomes" id="UP001139451">
    <property type="component" value="Unassembled WGS sequence"/>
</dbReference>
<dbReference type="EMBL" id="JAMLDX010000007">
    <property type="protein sequence ID" value="MCP3730932.1"/>
    <property type="molecule type" value="Genomic_DNA"/>
</dbReference>
<proteinExistence type="predicted"/>
<evidence type="ECO:0000313" key="1">
    <source>
        <dbReference type="EMBL" id="MCP3730932.1"/>
    </source>
</evidence>
<dbReference type="AlphaFoldDB" id="A0A9X2KLT0"/>
<accession>A0A9X2KLT0</accession>
<sequence>MSSELVRLAEADLLFARLGTHGGVEFAEQQARTCCAPDAWTKRCG</sequence>
<gene>
    <name evidence="1" type="ORF">M9978_10870</name>
</gene>
<keyword evidence="2" id="KW-1185">Reference proteome</keyword>
<reference evidence="1" key="1">
    <citation type="submission" date="2022-05" db="EMBL/GenBank/DDBJ databases">
        <title>Sphingomonas sp. strain MG17 Genome sequencing and assembly.</title>
        <authorList>
            <person name="Kim I."/>
        </authorList>
    </citation>
    <scope>NUCLEOTIDE SEQUENCE</scope>
    <source>
        <strain evidence="1">MG17</strain>
    </source>
</reference>
<organism evidence="1 2">
    <name type="scientific">Sphingomonas tagetis</name>
    <dbReference type="NCBI Taxonomy" id="2949092"/>
    <lineage>
        <taxon>Bacteria</taxon>
        <taxon>Pseudomonadati</taxon>
        <taxon>Pseudomonadota</taxon>
        <taxon>Alphaproteobacteria</taxon>
        <taxon>Sphingomonadales</taxon>
        <taxon>Sphingomonadaceae</taxon>
        <taxon>Sphingomonas</taxon>
    </lineage>
</organism>
<name>A0A9X2KLT0_9SPHN</name>